<feature type="region of interest" description="Disordered" evidence="2">
    <location>
        <begin position="94"/>
        <end position="118"/>
    </location>
</feature>
<dbReference type="InterPro" id="IPR043132">
    <property type="entry name" value="BCAT-like_C"/>
</dbReference>
<sequence length="118" mass="13356">MLRGVTRDSVIQFVKDEGLIFQRTDFSREELFTADELFFTGTAAGITPIGEVDGRRIGNASYPITYRLQKRYDDAIHGRAKEYARWLTYVPSGPGLRAGPTRGPVGSKRRGRRRVNSY</sequence>
<keyword evidence="3" id="KW-0032">Aminotransferase</keyword>
<feature type="compositionally biased region" description="Basic residues" evidence="2">
    <location>
        <begin position="107"/>
        <end position="118"/>
    </location>
</feature>
<dbReference type="AlphaFoldDB" id="T1ABV5"/>
<dbReference type="EMBL" id="AUZY01006394">
    <property type="protein sequence ID" value="EQD54537.1"/>
    <property type="molecule type" value="Genomic_DNA"/>
</dbReference>
<dbReference type="Pfam" id="PF01063">
    <property type="entry name" value="Aminotran_4"/>
    <property type="match status" value="1"/>
</dbReference>
<proteinExistence type="inferred from homology"/>
<accession>T1ABV5</accession>
<comment type="caution">
    <text evidence="3">The sequence shown here is derived from an EMBL/GenBank/DDBJ whole genome shotgun (WGS) entry which is preliminary data.</text>
</comment>
<dbReference type="GO" id="GO:0046394">
    <property type="term" value="P:carboxylic acid biosynthetic process"/>
    <property type="evidence" value="ECO:0007669"/>
    <property type="project" value="UniProtKB-ARBA"/>
</dbReference>
<name>T1ABV5_9ZZZZ</name>
<dbReference type="InterPro" id="IPR001544">
    <property type="entry name" value="Aminotrans_IV"/>
</dbReference>
<organism evidence="3">
    <name type="scientific">mine drainage metagenome</name>
    <dbReference type="NCBI Taxonomy" id="410659"/>
    <lineage>
        <taxon>unclassified sequences</taxon>
        <taxon>metagenomes</taxon>
        <taxon>ecological metagenomes</taxon>
    </lineage>
</organism>
<protein>
    <submittedName>
        <fullName evidence="3">Aminotransferase, class IV</fullName>
    </submittedName>
</protein>
<evidence type="ECO:0000256" key="2">
    <source>
        <dbReference type="SAM" id="MobiDB-lite"/>
    </source>
</evidence>
<dbReference type="PANTHER" id="PTHR42743">
    <property type="entry name" value="AMINO-ACID AMINOTRANSFERASE"/>
    <property type="match status" value="1"/>
</dbReference>
<reference evidence="3" key="1">
    <citation type="submission" date="2013-08" db="EMBL/GenBank/DDBJ databases">
        <authorList>
            <person name="Mendez C."/>
            <person name="Richter M."/>
            <person name="Ferrer M."/>
            <person name="Sanchez J."/>
        </authorList>
    </citation>
    <scope>NUCLEOTIDE SEQUENCE</scope>
</reference>
<dbReference type="PANTHER" id="PTHR42743:SF11">
    <property type="entry name" value="AMINODEOXYCHORISMATE LYASE"/>
    <property type="match status" value="1"/>
</dbReference>
<dbReference type="Gene3D" id="3.20.10.10">
    <property type="entry name" value="D-amino Acid Aminotransferase, subunit A, domain 2"/>
    <property type="match status" value="1"/>
</dbReference>
<dbReference type="SUPFAM" id="SSF56752">
    <property type="entry name" value="D-aminoacid aminotransferase-like PLP-dependent enzymes"/>
    <property type="match status" value="1"/>
</dbReference>
<gene>
    <name evidence="3" type="ORF">B1B_09648</name>
</gene>
<comment type="similarity">
    <text evidence="1">Belongs to the class-IV pyridoxal-phosphate-dependent aminotransferase family.</text>
</comment>
<dbReference type="InterPro" id="IPR036038">
    <property type="entry name" value="Aminotransferase-like"/>
</dbReference>
<keyword evidence="3" id="KW-0808">Transferase</keyword>
<dbReference type="GO" id="GO:0008483">
    <property type="term" value="F:transaminase activity"/>
    <property type="evidence" value="ECO:0007669"/>
    <property type="project" value="UniProtKB-KW"/>
</dbReference>
<reference evidence="3" key="2">
    <citation type="journal article" date="2014" name="ISME J.">
        <title>Microbial stratification in low pH oxic and suboxic macroscopic growths along an acid mine drainage.</title>
        <authorList>
            <person name="Mendez-Garcia C."/>
            <person name="Mesa V."/>
            <person name="Sprenger R.R."/>
            <person name="Richter M."/>
            <person name="Diez M.S."/>
            <person name="Solano J."/>
            <person name="Bargiela R."/>
            <person name="Golyshina O.V."/>
            <person name="Manteca A."/>
            <person name="Ramos J.L."/>
            <person name="Gallego J.R."/>
            <person name="Llorente I."/>
            <person name="Martins Dos Santos V.A."/>
            <person name="Jensen O.N."/>
            <person name="Pelaez A.I."/>
            <person name="Sanchez J."/>
            <person name="Ferrer M."/>
        </authorList>
    </citation>
    <scope>NUCLEOTIDE SEQUENCE</scope>
</reference>
<evidence type="ECO:0000313" key="3">
    <source>
        <dbReference type="EMBL" id="EQD54537.1"/>
    </source>
</evidence>
<evidence type="ECO:0000256" key="1">
    <source>
        <dbReference type="ARBA" id="ARBA00009320"/>
    </source>
</evidence>
<dbReference type="InterPro" id="IPR050571">
    <property type="entry name" value="Class-IV_PLP-Dep_Aminotrnsfr"/>
</dbReference>